<sequence>MRNFPVFALLLGLLSTGSLSAAELLRVPVAPASGSPGTATPQPYGQPQVRPLGSGNRPPLLNNPAQPRPMNTPAPLPKDQPLPQLEEQRRNIQHPAENLKSPSPDR</sequence>
<feature type="chain" id="PRO_5030690694" description="Lipoprotein" evidence="2">
    <location>
        <begin position="22"/>
        <end position="106"/>
    </location>
</feature>
<evidence type="ECO:0000313" key="3">
    <source>
        <dbReference type="EMBL" id="MBB2495109.1"/>
    </source>
</evidence>
<dbReference type="EMBL" id="JACJUD010000002">
    <property type="protein sequence ID" value="MBB2495109.1"/>
    <property type="molecule type" value="Genomic_DNA"/>
</dbReference>
<feature type="compositionally biased region" description="Polar residues" evidence="1">
    <location>
        <begin position="35"/>
        <end position="45"/>
    </location>
</feature>
<feature type="compositionally biased region" description="Pro residues" evidence="1">
    <location>
        <begin position="66"/>
        <end position="80"/>
    </location>
</feature>
<dbReference type="Proteomes" id="UP000542720">
    <property type="component" value="Unassembled WGS sequence"/>
</dbReference>
<accession>A0A7W4LKZ2</accession>
<keyword evidence="2" id="KW-0732">Signal</keyword>
<comment type="caution">
    <text evidence="3">The sequence shown here is derived from an EMBL/GenBank/DDBJ whole genome shotgun (WGS) entry which is preliminary data.</text>
</comment>
<keyword evidence="4" id="KW-1185">Reference proteome</keyword>
<organism evidence="3 4">
    <name type="scientific">Aquipseudomonas ullengensis</name>
    <dbReference type="NCBI Taxonomy" id="2759166"/>
    <lineage>
        <taxon>Bacteria</taxon>
        <taxon>Pseudomonadati</taxon>
        <taxon>Pseudomonadota</taxon>
        <taxon>Gammaproteobacteria</taxon>
        <taxon>Pseudomonadales</taxon>
        <taxon>Pseudomonadaceae</taxon>
        <taxon>Aquipseudomonas</taxon>
    </lineage>
</organism>
<proteinExistence type="predicted"/>
<protein>
    <recommendedName>
        <fullName evidence="5">Lipoprotein</fullName>
    </recommendedName>
</protein>
<reference evidence="3 4" key="1">
    <citation type="submission" date="2020-08" db="EMBL/GenBank/DDBJ databases">
        <authorList>
            <person name="Kim C.M."/>
        </authorList>
    </citation>
    <scope>NUCLEOTIDE SEQUENCE [LARGE SCALE GENOMIC DNA]</scope>
    <source>
        <strain evidence="3 4">UL070</strain>
    </source>
</reference>
<feature type="region of interest" description="Disordered" evidence="1">
    <location>
        <begin position="30"/>
        <end position="106"/>
    </location>
</feature>
<dbReference type="AlphaFoldDB" id="A0A7W4LKZ2"/>
<gene>
    <name evidence="3" type="ORF">H3H51_08765</name>
</gene>
<name>A0A7W4LKZ2_9GAMM</name>
<evidence type="ECO:0008006" key="5">
    <source>
        <dbReference type="Google" id="ProtNLM"/>
    </source>
</evidence>
<feature type="signal peptide" evidence="2">
    <location>
        <begin position="1"/>
        <end position="21"/>
    </location>
</feature>
<evidence type="ECO:0000256" key="1">
    <source>
        <dbReference type="SAM" id="MobiDB-lite"/>
    </source>
</evidence>
<evidence type="ECO:0000313" key="4">
    <source>
        <dbReference type="Proteomes" id="UP000542720"/>
    </source>
</evidence>
<evidence type="ECO:0000256" key="2">
    <source>
        <dbReference type="SAM" id="SignalP"/>
    </source>
</evidence>
<dbReference type="RefSeq" id="WP_183088656.1">
    <property type="nucleotide sequence ID" value="NZ_JACJUD010000002.1"/>
</dbReference>